<dbReference type="RefSeq" id="WP_137261999.1">
    <property type="nucleotide sequence ID" value="NZ_SZQL01000008.1"/>
</dbReference>
<name>A0A4U3L257_9BACT</name>
<reference evidence="2 3" key="1">
    <citation type="submission" date="2019-05" db="EMBL/GenBank/DDBJ databases">
        <title>Panacibacter sp. strain 17mud1-8 Genome sequencing and assembly.</title>
        <authorList>
            <person name="Chhetri G."/>
        </authorList>
    </citation>
    <scope>NUCLEOTIDE SEQUENCE [LARGE SCALE GENOMIC DNA]</scope>
    <source>
        <strain evidence="2 3">17mud1-8</strain>
    </source>
</reference>
<gene>
    <name evidence="2" type="ORF">FC093_11850</name>
</gene>
<organism evidence="2 3">
    <name type="scientific">Ilyomonas limi</name>
    <dbReference type="NCBI Taxonomy" id="2575867"/>
    <lineage>
        <taxon>Bacteria</taxon>
        <taxon>Pseudomonadati</taxon>
        <taxon>Bacteroidota</taxon>
        <taxon>Chitinophagia</taxon>
        <taxon>Chitinophagales</taxon>
        <taxon>Chitinophagaceae</taxon>
        <taxon>Ilyomonas</taxon>
    </lineage>
</organism>
<evidence type="ECO:0000256" key="1">
    <source>
        <dbReference type="SAM" id="Phobius"/>
    </source>
</evidence>
<dbReference type="AlphaFoldDB" id="A0A4U3L257"/>
<protein>
    <submittedName>
        <fullName evidence="2">Uncharacterized protein</fullName>
    </submittedName>
</protein>
<keyword evidence="1" id="KW-0812">Transmembrane</keyword>
<comment type="caution">
    <text evidence="2">The sequence shown here is derived from an EMBL/GenBank/DDBJ whole genome shotgun (WGS) entry which is preliminary data.</text>
</comment>
<keyword evidence="1" id="KW-0472">Membrane</keyword>
<proteinExistence type="predicted"/>
<dbReference type="Proteomes" id="UP000305848">
    <property type="component" value="Unassembled WGS sequence"/>
</dbReference>
<evidence type="ECO:0000313" key="2">
    <source>
        <dbReference type="EMBL" id="TKK68319.1"/>
    </source>
</evidence>
<keyword evidence="1" id="KW-1133">Transmembrane helix</keyword>
<sequence length="76" mass="8479">MQKKIQGKAKEKSVSNTGFKWWIVASLITIFGAAFMLKSAAFDKEKAVRSYHTNNSYCGGDFALFVAMPLLNMIVK</sequence>
<keyword evidence="3" id="KW-1185">Reference proteome</keyword>
<dbReference type="EMBL" id="SZQL01000008">
    <property type="protein sequence ID" value="TKK68319.1"/>
    <property type="molecule type" value="Genomic_DNA"/>
</dbReference>
<evidence type="ECO:0000313" key="3">
    <source>
        <dbReference type="Proteomes" id="UP000305848"/>
    </source>
</evidence>
<accession>A0A4U3L257</accession>
<feature type="transmembrane region" description="Helical" evidence="1">
    <location>
        <begin position="21"/>
        <end position="42"/>
    </location>
</feature>
<feature type="transmembrane region" description="Helical" evidence="1">
    <location>
        <begin position="54"/>
        <end position="75"/>
    </location>
</feature>